<dbReference type="Pfam" id="PF08281">
    <property type="entry name" value="Sigma70_r4_2"/>
    <property type="match status" value="1"/>
</dbReference>
<dbReference type="RefSeq" id="WP_379660881.1">
    <property type="nucleotide sequence ID" value="NZ_JBHUDG010000002.1"/>
</dbReference>
<proteinExistence type="inferred from homology"/>
<dbReference type="InterPro" id="IPR014327">
    <property type="entry name" value="RNA_pol_sigma70_bacteroid"/>
</dbReference>
<evidence type="ECO:0000259" key="6">
    <source>
        <dbReference type="Pfam" id="PF08281"/>
    </source>
</evidence>
<dbReference type="Gene3D" id="1.10.10.10">
    <property type="entry name" value="Winged helix-like DNA-binding domain superfamily/Winged helix DNA-binding domain"/>
    <property type="match status" value="1"/>
</dbReference>
<dbReference type="InterPro" id="IPR014284">
    <property type="entry name" value="RNA_pol_sigma-70_dom"/>
</dbReference>
<evidence type="ECO:0000259" key="5">
    <source>
        <dbReference type="Pfam" id="PF04542"/>
    </source>
</evidence>
<dbReference type="InterPro" id="IPR013324">
    <property type="entry name" value="RNA_pol_sigma_r3/r4-like"/>
</dbReference>
<name>A0ABW4I903_9SPHI</name>
<dbReference type="InterPro" id="IPR007627">
    <property type="entry name" value="RNA_pol_sigma70_r2"/>
</dbReference>
<dbReference type="InterPro" id="IPR039425">
    <property type="entry name" value="RNA_pol_sigma-70-like"/>
</dbReference>
<accession>A0ABW4I903</accession>
<dbReference type="NCBIfam" id="TIGR02937">
    <property type="entry name" value="sigma70-ECF"/>
    <property type="match status" value="1"/>
</dbReference>
<feature type="domain" description="RNA polymerase sigma factor 70 region 4 type 2" evidence="6">
    <location>
        <begin position="125"/>
        <end position="170"/>
    </location>
</feature>
<keyword evidence="8" id="KW-1185">Reference proteome</keyword>
<feature type="domain" description="RNA polymerase sigma-70 region 2" evidence="5">
    <location>
        <begin position="27"/>
        <end position="94"/>
    </location>
</feature>
<dbReference type="InterPro" id="IPR013249">
    <property type="entry name" value="RNA_pol_sigma70_r4_t2"/>
</dbReference>
<dbReference type="PANTHER" id="PTHR43133:SF46">
    <property type="entry name" value="RNA POLYMERASE SIGMA-70 FACTOR ECF SUBFAMILY"/>
    <property type="match status" value="1"/>
</dbReference>
<dbReference type="EMBL" id="JBHUDG010000002">
    <property type="protein sequence ID" value="MFD1628494.1"/>
    <property type="molecule type" value="Genomic_DNA"/>
</dbReference>
<dbReference type="Gene3D" id="1.10.1740.10">
    <property type="match status" value="1"/>
</dbReference>
<reference evidence="8" key="1">
    <citation type="journal article" date="2019" name="Int. J. Syst. Evol. Microbiol.">
        <title>The Global Catalogue of Microorganisms (GCM) 10K type strain sequencing project: providing services to taxonomists for standard genome sequencing and annotation.</title>
        <authorList>
            <consortium name="The Broad Institute Genomics Platform"/>
            <consortium name="The Broad Institute Genome Sequencing Center for Infectious Disease"/>
            <person name="Wu L."/>
            <person name="Ma J."/>
        </authorList>
    </citation>
    <scope>NUCLEOTIDE SEQUENCE [LARGE SCALE GENOMIC DNA]</scope>
    <source>
        <strain evidence="8">CCUG 53762</strain>
    </source>
</reference>
<dbReference type="InterPro" id="IPR036388">
    <property type="entry name" value="WH-like_DNA-bd_sf"/>
</dbReference>
<evidence type="ECO:0000256" key="2">
    <source>
        <dbReference type="ARBA" id="ARBA00023015"/>
    </source>
</evidence>
<gene>
    <name evidence="7" type="ORF">ACFSAH_01325</name>
</gene>
<dbReference type="SUPFAM" id="SSF88659">
    <property type="entry name" value="Sigma3 and sigma4 domains of RNA polymerase sigma factors"/>
    <property type="match status" value="1"/>
</dbReference>
<comment type="similarity">
    <text evidence="1">Belongs to the sigma-70 factor family. ECF subfamily.</text>
</comment>
<evidence type="ECO:0000313" key="8">
    <source>
        <dbReference type="Proteomes" id="UP001597118"/>
    </source>
</evidence>
<organism evidence="7 8">
    <name type="scientific">Pseudopedobacter beijingensis</name>
    <dbReference type="NCBI Taxonomy" id="1207056"/>
    <lineage>
        <taxon>Bacteria</taxon>
        <taxon>Pseudomonadati</taxon>
        <taxon>Bacteroidota</taxon>
        <taxon>Sphingobacteriia</taxon>
        <taxon>Sphingobacteriales</taxon>
        <taxon>Sphingobacteriaceae</taxon>
        <taxon>Pseudopedobacter</taxon>
    </lineage>
</organism>
<evidence type="ECO:0000256" key="3">
    <source>
        <dbReference type="ARBA" id="ARBA00023082"/>
    </source>
</evidence>
<dbReference type="CDD" id="cd06171">
    <property type="entry name" value="Sigma70_r4"/>
    <property type="match status" value="1"/>
</dbReference>
<evidence type="ECO:0000313" key="7">
    <source>
        <dbReference type="EMBL" id="MFD1628494.1"/>
    </source>
</evidence>
<dbReference type="Proteomes" id="UP001597118">
    <property type="component" value="Unassembled WGS sequence"/>
</dbReference>
<keyword evidence="2" id="KW-0805">Transcription regulation</keyword>
<keyword evidence="4" id="KW-0804">Transcription</keyword>
<sequence length="200" mass="23542">MTVLEEVRQKELIRLLNLGNETAFNELYKIYIKPVYKKILFIVKEEEIAEELSQDLFIKIWQKRKEIDPEKSFKSFLYTIAHNLVYDYLRKVARDKQLLNSLMVNAVDYYLHTEEVFQARETQKILTEAIEKLPPQGKQVFTLCKLEGKSYEEVSRLMGITVATVNSHMVKSSRFVKEYLYRNLDADILMTIVVASVLLH</sequence>
<evidence type="ECO:0000256" key="4">
    <source>
        <dbReference type="ARBA" id="ARBA00023163"/>
    </source>
</evidence>
<dbReference type="NCBIfam" id="TIGR02985">
    <property type="entry name" value="Sig70_bacteroi1"/>
    <property type="match status" value="1"/>
</dbReference>
<keyword evidence="3" id="KW-0731">Sigma factor</keyword>
<dbReference type="InterPro" id="IPR013325">
    <property type="entry name" value="RNA_pol_sigma_r2"/>
</dbReference>
<dbReference type="PANTHER" id="PTHR43133">
    <property type="entry name" value="RNA POLYMERASE ECF-TYPE SIGMA FACTO"/>
    <property type="match status" value="1"/>
</dbReference>
<dbReference type="Pfam" id="PF04542">
    <property type="entry name" value="Sigma70_r2"/>
    <property type="match status" value="1"/>
</dbReference>
<comment type="caution">
    <text evidence="7">The sequence shown here is derived from an EMBL/GenBank/DDBJ whole genome shotgun (WGS) entry which is preliminary data.</text>
</comment>
<evidence type="ECO:0000256" key="1">
    <source>
        <dbReference type="ARBA" id="ARBA00010641"/>
    </source>
</evidence>
<protein>
    <submittedName>
        <fullName evidence="7">RNA polymerase sigma factor</fullName>
    </submittedName>
</protein>
<dbReference type="SUPFAM" id="SSF88946">
    <property type="entry name" value="Sigma2 domain of RNA polymerase sigma factors"/>
    <property type="match status" value="1"/>
</dbReference>